<reference evidence="1 2" key="1">
    <citation type="submission" date="2018-08" db="EMBL/GenBank/DDBJ databases">
        <title>A genome reference for cultivated species of the human gut microbiota.</title>
        <authorList>
            <person name="Zou Y."/>
            <person name="Xue W."/>
            <person name="Luo G."/>
        </authorList>
    </citation>
    <scope>NUCLEOTIDE SEQUENCE [LARGE SCALE GENOMIC DNA]</scope>
    <source>
        <strain evidence="1 2">AF10-17</strain>
    </source>
</reference>
<organism evidence="1 2">
    <name type="scientific">Segatella copri</name>
    <dbReference type="NCBI Taxonomy" id="165179"/>
    <lineage>
        <taxon>Bacteria</taxon>
        <taxon>Pseudomonadati</taxon>
        <taxon>Bacteroidota</taxon>
        <taxon>Bacteroidia</taxon>
        <taxon>Bacteroidales</taxon>
        <taxon>Prevotellaceae</taxon>
        <taxon>Segatella</taxon>
    </lineage>
</organism>
<dbReference type="AlphaFoldDB" id="A0AA92W9N1"/>
<proteinExistence type="predicted"/>
<name>A0AA92W9N1_9BACT</name>
<accession>A0AA92W9N1</accession>
<evidence type="ECO:0000313" key="1">
    <source>
        <dbReference type="EMBL" id="RGW78609.1"/>
    </source>
</evidence>
<dbReference type="EMBL" id="QSAV01000026">
    <property type="protein sequence ID" value="RGW78609.1"/>
    <property type="molecule type" value="Genomic_DNA"/>
</dbReference>
<protein>
    <submittedName>
        <fullName evidence="1">Type I-C CRISPR-associated protein Cas8c/Csd1</fullName>
    </submittedName>
</protein>
<gene>
    <name evidence="1" type="primary">cas8c</name>
    <name evidence="1" type="ORF">DWV53_09045</name>
</gene>
<sequence>MFAELVELGKRVYNGHDALGTEKCSWDIVIDSEGNFKQLISCDIMIEAEKLSAKKGKARLLLDKPEETLLGYHTPISGSTTLTEVEKKFERYFNKLEEYKSIQELAPVFLFYSKPQEVRKAIDAFKDKKSGNMTFMLEETHIRFVSLQCVYDAIKKKYEKGLSERNNGNRLCAICGSNKYPILDESHGSVKLPKGQKAGSMLVSYNTNAFESYSLKGNLNSGICTNCARNYIEALKFLTTNGIETLNSKEEKEFKYTNRQKISDDTIALFWTKVPDDNIDPWSDICQPTVERIKKMFSSVATGDSLRAGMEIDNYFYCCTLSSAAARIAVRDWLAISVSQYQNNLKQWFEDIATIKNGEVYYPGINSILYNCIKKKAKPTQSDFKAKARIGTILWYAALTNTPLPLMILQSVLSQIEHDKAKYGCFSEEKSTVIRLVLNRNNKNKYNMKNELDEQNASKAYLCGRLFALICKLQFKAQGEVNSSIKDRFFASASNTPARIMGILLTKYVPVYEKKTKGAYSKSITEIAARIGHFPNKFSIVERGEFALGYYYQYNTNSNKMNNDNNNFNN</sequence>
<dbReference type="NCBIfam" id="TIGR01863">
    <property type="entry name" value="cas_Csd1"/>
    <property type="match status" value="1"/>
</dbReference>
<dbReference type="InterPro" id="IPR010144">
    <property type="entry name" value="CRISPR-assoc_prot_Csd1-typ"/>
</dbReference>
<dbReference type="Pfam" id="PF09709">
    <property type="entry name" value="Cas_Csd1"/>
    <property type="match status" value="1"/>
</dbReference>
<evidence type="ECO:0000313" key="2">
    <source>
        <dbReference type="Proteomes" id="UP000285776"/>
    </source>
</evidence>
<comment type="caution">
    <text evidence="1">The sequence shown here is derived from an EMBL/GenBank/DDBJ whole genome shotgun (WGS) entry which is preliminary data.</text>
</comment>
<dbReference type="Proteomes" id="UP000285776">
    <property type="component" value="Unassembled WGS sequence"/>
</dbReference>
<dbReference type="RefSeq" id="WP_118153052.1">
    <property type="nucleotide sequence ID" value="NZ_QSAV01000026.1"/>
</dbReference>